<dbReference type="KEGG" id="dbr:Deba_2169"/>
<dbReference type="RefSeq" id="WP_013258974.1">
    <property type="nucleotide sequence ID" value="NC_014365.1"/>
</dbReference>
<evidence type="ECO:0000313" key="3">
    <source>
        <dbReference type="Proteomes" id="UP000009047"/>
    </source>
</evidence>
<protein>
    <submittedName>
        <fullName evidence="2">Methyltransferase type 12</fullName>
    </submittedName>
</protein>
<proteinExistence type="predicted"/>
<dbReference type="eggNOG" id="COG2890">
    <property type="taxonomic scope" value="Bacteria"/>
</dbReference>
<dbReference type="OrthoDB" id="9808140at2"/>
<dbReference type="GO" id="GO:0032259">
    <property type="term" value="P:methylation"/>
    <property type="evidence" value="ECO:0007669"/>
    <property type="project" value="UniProtKB-KW"/>
</dbReference>
<dbReference type="STRING" id="644282.Deba_2169"/>
<dbReference type="InterPro" id="IPR041698">
    <property type="entry name" value="Methyltransf_25"/>
</dbReference>
<reference evidence="2 3" key="1">
    <citation type="journal article" date="2010" name="Stand. Genomic Sci.">
        <title>Complete genome sequence of Desulfarculus baarsii type strain (2st14).</title>
        <authorList>
            <person name="Sun H."/>
            <person name="Spring S."/>
            <person name="Lapidus A."/>
            <person name="Davenport K."/>
            <person name="Del Rio T.G."/>
            <person name="Tice H."/>
            <person name="Nolan M."/>
            <person name="Copeland A."/>
            <person name="Cheng J.F."/>
            <person name="Lucas S."/>
            <person name="Tapia R."/>
            <person name="Goodwin L."/>
            <person name="Pitluck S."/>
            <person name="Ivanova N."/>
            <person name="Pagani I."/>
            <person name="Mavromatis K."/>
            <person name="Ovchinnikova G."/>
            <person name="Pati A."/>
            <person name="Chen A."/>
            <person name="Palaniappan K."/>
            <person name="Hauser L."/>
            <person name="Chang Y.J."/>
            <person name="Jeffries C.D."/>
            <person name="Detter J.C."/>
            <person name="Han C."/>
            <person name="Rohde M."/>
            <person name="Brambilla E."/>
            <person name="Goker M."/>
            <person name="Woyke T."/>
            <person name="Bristow J."/>
            <person name="Eisen J.A."/>
            <person name="Markowitz V."/>
            <person name="Hugenholtz P."/>
            <person name="Kyrpides N.C."/>
            <person name="Klenk H.P."/>
            <person name="Land M."/>
        </authorList>
    </citation>
    <scope>NUCLEOTIDE SEQUENCE [LARGE SCALE GENOMIC DNA]</scope>
    <source>
        <strain evidence="3">ATCC 33931 / DSM 2075 / LMG 7858 / VKM B-1802 / 2st14</strain>
    </source>
</reference>
<gene>
    <name evidence="2" type="ordered locus">Deba_2169</name>
</gene>
<keyword evidence="2" id="KW-0489">Methyltransferase</keyword>
<dbReference type="Gene3D" id="3.40.50.150">
    <property type="entry name" value="Vaccinia Virus protein VP39"/>
    <property type="match status" value="1"/>
</dbReference>
<organism evidence="2 3">
    <name type="scientific">Desulfarculus baarsii (strain ATCC 33931 / DSM 2075 / LMG 7858 / VKM B-1802 / 2st14)</name>
    <dbReference type="NCBI Taxonomy" id="644282"/>
    <lineage>
        <taxon>Bacteria</taxon>
        <taxon>Pseudomonadati</taxon>
        <taxon>Thermodesulfobacteriota</taxon>
        <taxon>Desulfarculia</taxon>
        <taxon>Desulfarculales</taxon>
        <taxon>Desulfarculaceae</taxon>
        <taxon>Desulfarculus</taxon>
    </lineage>
</organism>
<dbReference type="EMBL" id="CP002085">
    <property type="protein sequence ID" value="ADK85533.1"/>
    <property type="molecule type" value="Genomic_DNA"/>
</dbReference>
<feature type="domain" description="Methyltransferase" evidence="1">
    <location>
        <begin position="54"/>
        <end position="143"/>
    </location>
</feature>
<dbReference type="Pfam" id="PF13649">
    <property type="entry name" value="Methyltransf_25"/>
    <property type="match status" value="1"/>
</dbReference>
<keyword evidence="3" id="KW-1185">Reference proteome</keyword>
<evidence type="ECO:0000259" key="1">
    <source>
        <dbReference type="Pfam" id="PF13649"/>
    </source>
</evidence>
<dbReference type="SUPFAM" id="SSF53335">
    <property type="entry name" value="S-adenosyl-L-methionine-dependent methyltransferases"/>
    <property type="match status" value="1"/>
</dbReference>
<dbReference type="HOGENOM" id="CLU_1228288_0_0_7"/>
<dbReference type="CDD" id="cd02440">
    <property type="entry name" value="AdoMet_MTases"/>
    <property type="match status" value="1"/>
</dbReference>
<accession>E1QIZ0</accession>
<keyword evidence="2" id="KW-0808">Transferase</keyword>
<dbReference type="GO" id="GO:0008168">
    <property type="term" value="F:methyltransferase activity"/>
    <property type="evidence" value="ECO:0007669"/>
    <property type="project" value="UniProtKB-KW"/>
</dbReference>
<dbReference type="Proteomes" id="UP000009047">
    <property type="component" value="Chromosome"/>
</dbReference>
<sequence>MSFYKQHPLTCDSKDFWGQVKRTVNGKPVPREQIQMIVDAVQDGLALGPEDHFLDLCCGNGALSTFFFAACGGGLGVDFSEPLIETAKANFEQPPNFIYQLADVLDYANNEPQPERFTKALCYGSFQYLAKDAAEALLAVLRRRFVGLRRLYLGNLPDRQRMGEFFRPESYTPGVEDDPGSPIGVWRARHDIAQLASQTGWVAEFRIMPGDFYAAHYRFDAILRR</sequence>
<dbReference type="InterPro" id="IPR029063">
    <property type="entry name" value="SAM-dependent_MTases_sf"/>
</dbReference>
<name>E1QIZ0_DESB2</name>
<evidence type="ECO:0000313" key="2">
    <source>
        <dbReference type="EMBL" id="ADK85533.1"/>
    </source>
</evidence>
<dbReference type="AlphaFoldDB" id="E1QIZ0"/>